<evidence type="ECO:0000313" key="4">
    <source>
        <dbReference type="EMBL" id="VEU82697.1"/>
    </source>
</evidence>
<dbReference type="Pfam" id="PF13683">
    <property type="entry name" value="rve_3"/>
    <property type="match status" value="1"/>
</dbReference>
<evidence type="ECO:0000259" key="1">
    <source>
        <dbReference type="PROSITE" id="PS50994"/>
    </source>
</evidence>
<feature type="domain" description="Integrase catalytic" evidence="1">
    <location>
        <begin position="99"/>
        <end position="267"/>
    </location>
</feature>
<evidence type="ECO:0000313" key="6">
    <source>
        <dbReference type="EMBL" id="VEU83085.1"/>
    </source>
</evidence>
<dbReference type="PROSITE" id="PS50994">
    <property type="entry name" value="INTEGRASE"/>
    <property type="match status" value="1"/>
</dbReference>
<evidence type="ECO:0000313" key="5">
    <source>
        <dbReference type="EMBL" id="VEU82732.1"/>
    </source>
</evidence>
<dbReference type="Proteomes" id="UP000290909">
    <property type="component" value="Chromosome"/>
</dbReference>
<dbReference type="EMBL" id="LR215050">
    <property type="protein sequence ID" value="VEU82732.1"/>
    <property type="molecule type" value="Genomic_DNA"/>
</dbReference>
<dbReference type="KEGG" id="ahk:NCTC10172_01135"/>
<dbReference type="EMBL" id="LR215050">
    <property type="protein sequence ID" value="VEU83085.1"/>
    <property type="molecule type" value="Genomic_DNA"/>
</dbReference>
<dbReference type="EMBL" id="LR215050">
    <property type="protein sequence ID" value="VEU82697.1"/>
    <property type="molecule type" value="Genomic_DNA"/>
</dbReference>
<dbReference type="PANTHER" id="PTHR46889">
    <property type="entry name" value="TRANSPOSASE INSF FOR INSERTION SEQUENCE IS3B-RELATED"/>
    <property type="match status" value="1"/>
</dbReference>
<dbReference type="AlphaFoldDB" id="A0A449BI01"/>
<dbReference type="InterPro" id="IPR001584">
    <property type="entry name" value="Integrase_cat-core"/>
</dbReference>
<dbReference type="EMBL" id="LR215050">
    <property type="protein sequence ID" value="VEU82062.1"/>
    <property type="molecule type" value="Genomic_DNA"/>
</dbReference>
<dbReference type="SUPFAM" id="SSF53098">
    <property type="entry name" value="Ribonuclease H-like"/>
    <property type="match status" value="1"/>
</dbReference>
<reference evidence="2 7" key="1">
    <citation type="submission" date="2019-01" db="EMBL/GenBank/DDBJ databases">
        <authorList>
            <consortium name="Pathogen Informatics"/>
        </authorList>
    </citation>
    <scope>NUCLEOTIDE SEQUENCE [LARGE SCALE GENOMIC DNA]</scope>
    <source>
        <strain evidence="2 7">NCTC10172</strain>
    </source>
</reference>
<dbReference type="KEGG" id="ahk:NCTC10172_00752"/>
<dbReference type="InterPro" id="IPR036397">
    <property type="entry name" value="RNaseH_sf"/>
</dbReference>
<protein>
    <submittedName>
        <fullName evidence="2">Integrase core domain</fullName>
    </submittedName>
</protein>
<gene>
    <name evidence="2" type="ORF">NCTC10172_00068</name>
    <name evidence="3" type="ORF">NCTC10172_00490</name>
    <name evidence="4" type="ORF">NCTC10172_00717</name>
    <name evidence="5" type="ORF">NCTC10172_00752</name>
    <name evidence="6" type="ORF">NCTC10172_01135</name>
</gene>
<dbReference type="KEGG" id="ahk:NCTC10172_00068"/>
<dbReference type="GO" id="GO:0015074">
    <property type="term" value="P:DNA integration"/>
    <property type="evidence" value="ECO:0007669"/>
    <property type="project" value="InterPro"/>
</dbReference>
<dbReference type="PANTHER" id="PTHR46889:SF5">
    <property type="entry name" value="INTEGRASE PROTEIN"/>
    <property type="match status" value="1"/>
</dbReference>
<keyword evidence="7" id="KW-1185">Reference proteome</keyword>
<dbReference type="GO" id="GO:0003676">
    <property type="term" value="F:nucleic acid binding"/>
    <property type="evidence" value="ECO:0007669"/>
    <property type="project" value="InterPro"/>
</dbReference>
<dbReference type="InterPro" id="IPR050900">
    <property type="entry name" value="Transposase_IS3/IS150/IS904"/>
</dbReference>
<accession>A0A449BI01</accession>
<proteinExistence type="predicted"/>
<evidence type="ECO:0000313" key="2">
    <source>
        <dbReference type="EMBL" id="VEU82062.1"/>
    </source>
</evidence>
<evidence type="ECO:0000313" key="3">
    <source>
        <dbReference type="EMBL" id="VEU82479.1"/>
    </source>
</evidence>
<organism evidence="2 7">
    <name type="scientific">Acholeplasma hippikon</name>
    <dbReference type="NCBI Taxonomy" id="264636"/>
    <lineage>
        <taxon>Bacteria</taxon>
        <taxon>Bacillati</taxon>
        <taxon>Mycoplasmatota</taxon>
        <taxon>Mollicutes</taxon>
        <taxon>Acholeplasmatales</taxon>
        <taxon>Acholeplasmataceae</taxon>
        <taxon>Acholeplasma</taxon>
    </lineage>
</organism>
<name>A0A449BI01_9MOLU</name>
<dbReference type="KEGG" id="ahk:NCTC10172_00717"/>
<evidence type="ECO:0000313" key="7">
    <source>
        <dbReference type="Proteomes" id="UP000290909"/>
    </source>
</evidence>
<dbReference type="KEGG" id="ahk:NCTC10172_00490"/>
<dbReference type="Gene3D" id="3.30.420.10">
    <property type="entry name" value="Ribonuclease H-like superfamily/Ribonuclease H"/>
    <property type="match status" value="1"/>
</dbReference>
<sequence>MGVSRSGYYKWIKRKGTLNRYQINRLWLIEEIKESYKKHKVWGYKHRAEHIRNKTKRYFSDLLCHQCCKLLGIRSKARMKRHKSGKEHEIYPNLLHDFHTSRPFEKVCTDTTILTHKSGKYDWNLYIDLFDHTIISYDIRRSNYGASPSNHYTAAKNFLRQKQKRGYMNLDTIVHSDQGAIYTSRGFNSLFNHTIKRSMSRIATPTDNPIIESLNGWIKDELKYDYNFYHSDNPLEIIKKYVEYFNNERLAYSLRYKTPIQYRTELRFK</sequence>
<dbReference type="EMBL" id="LR215050">
    <property type="protein sequence ID" value="VEU82479.1"/>
    <property type="molecule type" value="Genomic_DNA"/>
</dbReference>
<dbReference type="InterPro" id="IPR012337">
    <property type="entry name" value="RNaseH-like_sf"/>
</dbReference>